<sequence>MRVIKRWHELEEANKADPMKALNDPETMRGLLLSYSEKVINLQNENQELKPKAEALDRIAKSDGSICITNAAKDLQIRPKDLFQLLQSKKWIFRRQGSSTFTAYQDKIQQGLLEHKITVVSRSDGSEKQTEQVRVTSKGITKLSEMLAVDTAV</sequence>
<evidence type="ECO:0000313" key="2">
    <source>
        <dbReference type="EMBL" id="AZS52128.1"/>
    </source>
</evidence>
<accession>A0A3Q9JMP4</accession>
<keyword evidence="3" id="KW-1185">Reference proteome</keyword>
<dbReference type="GO" id="GO:0003677">
    <property type="term" value="F:DNA binding"/>
    <property type="evidence" value="ECO:0007669"/>
    <property type="project" value="InterPro"/>
</dbReference>
<feature type="domain" description="Antirepressor protein C-terminal" evidence="1">
    <location>
        <begin position="43"/>
        <end position="147"/>
    </location>
</feature>
<dbReference type="Proteomes" id="UP000273143">
    <property type="component" value="Chromosome"/>
</dbReference>
<protein>
    <recommendedName>
        <fullName evidence="1">Antirepressor protein C-terminal domain-containing protein</fullName>
    </recommendedName>
</protein>
<dbReference type="InterPro" id="IPR005039">
    <property type="entry name" value="Ant_C"/>
</dbReference>
<dbReference type="Pfam" id="PF03374">
    <property type="entry name" value="ANT"/>
    <property type="match status" value="1"/>
</dbReference>
<reference evidence="3" key="1">
    <citation type="submission" date="2018-06" db="EMBL/GenBank/DDBJ databases">
        <title>Complete genome of Pseudomonas insecticola strain QZS01.</title>
        <authorList>
            <person name="Wang J."/>
            <person name="Su Q."/>
        </authorList>
    </citation>
    <scope>NUCLEOTIDE SEQUENCE [LARGE SCALE GENOMIC DNA]</scope>
    <source>
        <strain evidence="3">QZS01</strain>
    </source>
</reference>
<gene>
    <name evidence="2" type="ORF">DM558_00470</name>
</gene>
<dbReference type="EMBL" id="CP029822">
    <property type="protein sequence ID" value="AZS52128.1"/>
    <property type="molecule type" value="Genomic_DNA"/>
</dbReference>
<proteinExistence type="predicted"/>
<dbReference type="AlphaFoldDB" id="A0A3Q9JMP4"/>
<organism evidence="2 3">
    <name type="scientific">Entomomonas moraniae</name>
    <dbReference type="NCBI Taxonomy" id="2213226"/>
    <lineage>
        <taxon>Bacteria</taxon>
        <taxon>Pseudomonadati</taxon>
        <taxon>Pseudomonadota</taxon>
        <taxon>Gammaproteobacteria</taxon>
        <taxon>Pseudomonadales</taxon>
        <taxon>Pseudomonadaceae</taxon>
        <taxon>Entomomonas</taxon>
    </lineage>
</organism>
<dbReference type="KEGG" id="emo:DM558_00470"/>
<evidence type="ECO:0000313" key="3">
    <source>
        <dbReference type="Proteomes" id="UP000273143"/>
    </source>
</evidence>
<name>A0A3Q9JMP4_9GAMM</name>
<evidence type="ECO:0000259" key="1">
    <source>
        <dbReference type="Pfam" id="PF03374"/>
    </source>
</evidence>